<reference evidence="1" key="1">
    <citation type="submission" date="2023-07" db="EMBL/GenBank/DDBJ databases">
        <title>Genome content predicts the carbon catabolic preferences of heterotrophic bacteria.</title>
        <authorList>
            <person name="Gralka M."/>
        </authorList>
    </citation>
    <scope>NUCLEOTIDE SEQUENCE</scope>
    <source>
        <strain evidence="1">E2R20</strain>
    </source>
</reference>
<name>A0AAW7YRM2_9STAP</name>
<dbReference type="EMBL" id="JAUOQO010000004">
    <property type="protein sequence ID" value="MDO6573702.1"/>
    <property type="molecule type" value="Genomic_DNA"/>
</dbReference>
<dbReference type="InterPro" id="IPR012349">
    <property type="entry name" value="Split_barrel_FMN-bd"/>
</dbReference>
<dbReference type="Gene3D" id="2.30.110.10">
    <property type="entry name" value="Electron Transport, Fmn-binding Protein, Chain A"/>
    <property type="match status" value="1"/>
</dbReference>
<sequence length="153" mass="17365">MKLSNEVVELLNGKQLNEKQDLAMMLQSVTEDGYPHTAMVSVGEVVAVNSEQLRIALWPDTKTTNSLIKLKKASLVIVHNHKVNYIELDVNFMAQIQIDSFERACFEANVKSFKEDVAKYADIDTGITITLKDPEDVLQRWRTTIDRLLEVSN</sequence>
<evidence type="ECO:0000313" key="1">
    <source>
        <dbReference type="EMBL" id="MDO6573702.1"/>
    </source>
</evidence>
<evidence type="ECO:0000313" key="2">
    <source>
        <dbReference type="Proteomes" id="UP001170310"/>
    </source>
</evidence>
<dbReference type="AlphaFoldDB" id="A0AAW7YRM2"/>
<accession>A0AAW7YRM2</accession>
<organism evidence="1 2">
    <name type="scientific">Staphylococcus pasteuri_A</name>
    <dbReference type="NCBI Taxonomy" id="3062664"/>
    <lineage>
        <taxon>Bacteria</taxon>
        <taxon>Bacillati</taxon>
        <taxon>Bacillota</taxon>
        <taxon>Bacilli</taxon>
        <taxon>Bacillales</taxon>
        <taxon>Staphylococcaceae</taxon>
        <taxon>Staphylococcus</taxon>
    </lineage>
</organism>
<keyword evidence="2" id="KW-1185">Reference proteome</keyword>
<dbReference type="Proteomes" id="UP001170310">
    <property type="component" value="Unassembled WGS sequence"/>
</dbReference>
<protein>
    <submittedName>
        <fullName evidence="1">Pyridoxamine 5'-phosphate oxidase family protein</fullName>
    </submittedName>
</protein>
<proteinExistence type="predicted"/>
<comment type="caution">
    <text evidence="1">The sequence shown here is derived from an EMBL/GenBank/DDBJ whole genome shotgun (WGS) entry which is preliminary data.</text>
</comment>
<gene>
    <name evidence="1" type="ORF">Q4528_05975</name>
</gene>